<evidence type="ECO:0000256" key="6">
    <source>
        <dbReference type="SAM" id="Phobius"/>
    </source>
</evidence>
<dbReference type="GO" id="GO:0016020">
    <property type="term" value="C:membrane"/>
    <property type="evidence" value="ECO:0007669"/>
    <property type="project" value="UniProtKB-SubCell"/>
</dbReference>
<feature type="transmembrane region" description="Helical" evidence="6">
    <location>
        <begin position="77"/>
        <end position="102"/>
    </location>
</feature>
<evidence type="ECO:0000313" key="9">
    <source>
        <dbReference type="EMBL" id="KAF4097510.1"/>
    </source>
</evidence>
<evidence type="ECO:0000256" key="7">
    <source>
        <dbReference type="SAM" id="SignalP"/>
    </source>
</evidence>
<proteinExistence type="predicted"/>
<keyword evidence="7" id="KW-0732">Signal</keyword>
<evidence type="ECO:0000313" key="10">
    <source>
        <dbReference type="Proteomes" id="UP000579812"/>
    </source>
</evidence>
<evidence type="ECO:0000256" key="2">
    <source>
        <dbReference type="ARBA" id="ARBA00022692"/>
    </source>
</evidence>
<evidence type="ECO:0000259" key="8">
    <source>
        <dbReference type="Pfam" id="PF13908"/>
    </source>
</evidence>
<dbReference type="AlphaFoldDB" id="A0A7J6BR62"/>
<keyword evidence="2 6" id="KW-0812">Transmembrane</keyword>
<evidence type="ECO:0000256" key="3">
    <source>
        <dbReference type="ARBA" id="ARBA00022989"/>
    </source>
</evidence>
<dbReference type="InterPro" id="IPR026910">
    <property type="entry name" value="Shisa"/>
</dbReference>
<dbReference type="OrthoDB" id="9949323at2759"/>
<dbReference type="Pfam" id="PF13908">
    <property type="entry name" value="Shisa_N"/>
    <property type="match status" value="1"/>
</dbReference>
<evidence type="ECO:0000256" key="5">
    <source>
        <dbReference type="SAM" id="MobiDB-lite"/>
    </source>
</evidence>
<reference evidence="9 10" key="1">
    <citation type="submission" date="2020-04" db="EMBL/GenBank/DDBJ databases">
        <title>Chromosome-level genome assembly of a cyprinid fish Onychostoma macrolepis by integration of Nanopore Sequencing, Bionano and Hi-C technology.</title>
        <authorList>
            <person name="Wang D."/>
        </authorList>
    </citation>
    <scope>NUCLEOTIDE SEQUENCE [LARGE SCALE GENOMIC DNA]</scope>
    <source>
        <strain evidence="9">SWU-2019</strain>
        <tissue evidence="9">Muscle</tissue>
    </source>
</reference>
<evidence type="ECO:0000256" key="4">
    <source>
        <dbReference type="ARBA" id="ARBA00023136"/>
    </source>
</evidence>
<accession>A0A7J6BR62</accession>
<comment type="subcellular location">
    <subcellularLocation>
        <location evidence="1">Membrane</location>
    </subcellularLocation>
</comment>
<keyword evidence="4 6" id="KW-0472">Membrane</keyword>
<gene>
    <name evidence="9" type="ORF">G5714_021518</name>
</gene>
<comment type="caution">
    <text evidence="9">The sequence shown here is derived from an EMBL/GenBank/DDBJ whole genome shotgun (WGS) entry which is preliminary data.</text>
</comment>
<feature type="chain" id="PRO_5029821372" description="Shisa N-terminal domain-containing protein" evidence="7">
    <location>
        <begin position="22"/>
        <end position="222"/>
    </location>
</feature>
<dbReference type="Proteomes" id="UP000579812">
    <property type="component" value="Unassembled WGS sequence"/>
</dbReference>
<feature type="signal peptide" evidence="7">
    <location>
        <begin position="1"/>
        <end position="21"/>
    </location>
</feature>
<keyword evidence="3 6" id="KW-1133">Transmembrane helix</keyword>
<protein>
    <recommendedName>
        <fullName evidence="8">Shisa N-terminal domain-containing protein</fullName>
    </recommendedName>
</protein>
<feature type="region of interest" description="Disordered" evidence="5">
    <location>
        <begin position="194"/>
        <end position="222"/>
    </location>
</feature>
<organism evidence="9 10">
    <name type="scientific">Onychostoma macrolepis</name>
    <dbReference type="NCBI Taxonomy" id="369639"/>
    <lineage>
        <taxon>Eukaryota</taxon>
        <taxon>Metazoa</taxon>
        <taxon>Chordata</taxon>
        <taxon>Craniata</taxon>
        <taxon>Vertebrata</taxon>
        <taxon>Euteleostomi</taxon>
        <taxon>Actinopterygii</taxon>
        <taxon>Neopterygii</taxon>
        <taxon>Teleostei</taxon>
        <taxon>Ostariophysi</taxon>
        <taxon>Cypriniformes</taxon>
        <taxon>Cyprinidae</taxon>
        <taxon>Acrossocheilinae</taxon>
        <taxon>Onychostoma</taxon>
    </lineage>
</organism>
<feature type="domain" description="Shisa N-terminal" evidence="8">
    <location>
        <begin position="29"/>
        <end position="60"/>
    </location>
</feature>
<name>A0A7J6BR62_9TELE</name>
<sequence>MASNFPVFLLLSAALFTTVVGFESCHSVVCDFWSYEFCCGTCDENYCCSDPQKILTIEDCLFKGLKFSPKFSPQNDAVPIVIGVSTLGAIIIIVLFLICWICPCCYLYKKFRNPGPVTTTTTVVTRQYLPQPSAVIQGGQYLSYQALPNTLPCGGQPMPTGPPPSYQEAVGPGNPVPIQVVYDGGQATYPLQSSLPTDCTSPQPANSPAYTGCTSSVVNTSD</sequence>
<dbReference type="PANTHER" id="PTHR31395:SF11">
    <property type="entry name" value="PROTEIN SHISA-LIKE-1"/>
    <property type="match status" value="1"/>
</dbReference>
<evidence type="ECO:0000256" key="1">
    <source>
        <dbReference type="ARBA" id="ARBA00004370"/>
    </source>
</evidence>
<dbReference type="InterPro" id="IPR053891">
    <property type="entry name" value="Shisa_N"/>
</dbReference>
<dbReference type="PANTHER" id="PTHR31395">
    <property type="entry name" value="SHISA"/>
    <property type="match status" value="1"/>
</dbReference>
<keyword evidence="10" id="KW-1185">Reference proteome</keyword>
<dbReference type="EMBL" id="JAAMOB010000022">
    <property type="protein sequence ID" value="KAF4097510.1"/>
    <property type="molecule type" value="Genomic_DNA"/>
</dbReference>